<dbReference type="AlphaFoldDB" id="A0A1F5V5V3"/>
<comment type="caution">
    <text evidence="9">The sequence shown here is derived from an EMBL/GenBank/DDBJ whole genome shotgun (WGS) entry which is preliminary data.</text>
</comment>
<sequence>MELINDLIDIILHLDKHLKVIIEHYGSWTYLILFTIVFCETGLVVTPILPGDSLLFAAGAFAAIGALEPAVLLLLLAVAAILGDTVNYWIGHYVGPKVFHKENVKFLNKKHLERTHKFYEKYGGKTIILARFIPIIRTFAPFVAGIGAMTYLKFIIYNVVGGIAWVVIFVLGGYYFGNIPIVKRNFTLVIFAIIFISILPGLIEYLRHIIKTNGNKPGK</sequence>
<evidence type="ECO:0000256" key="7">
    <source>
        <dbReference type="RuleBase" id="RU367016"/>
    </source>
</evidence>
<dbReference type="NCBIfam" id="NF008102">
    <property type="entry name" value="PRK10847.1"/>
    <property type="match status" value="1"/>
</dbReference>
<proteinExistence type="inferred from homology"/>
<evidence type="ECO:0000313" key="9">
    <source>
        <dbReference type="EMBL" id="OGF58780.1"/>
    </source>
</evidence>
<comment type="subcellular location">
    <subcellularLocation>
        <location evidence="1 7">Cell membrane</location>
        <topology evidence="1 7">Multi-pass membrane protein</topology>
    </subcellularLocation>
</comment>
<feature type="transmembrane region" description="Helical" evidence="7">
    <location>
        <begin position="55"/>
        <end position="82"/>
    </location>
</feature>
<evidence type="ECO:0000256" key="4">
    <source>
        <dbReference type="ARBA" id="ARBA00022692"/>
    </source>
</evidence>
<dbReference type="Proteomes" id="UP000178943">
    <property type="component" value="Unassembled WGS sequence"/>
</dbReference>
<organism evidence="9 10">
    <name type="scientific">Candidatus Fischerbacteria bacterium RBG_13_37_8</name>
    <dbReference type="NCBI Taxonomy" id="1817863"/>
    <lineage>
        <taxon>Bacteria</taxon>
        <taxon>Candidatus Fischeribacteriota</taxon>
    </lineage>
</organism>
<dbReference type="PANTHER" id="PTHR30353">
    <property type="entry name" value="INNER MEMBRANE PROTEIN DEDA-RELATED"/>
    <property type="match status" value="1"/>
</dbReference>
<dbReference type="Pfam" id="PF09335">
    <property type="entry name" value="VTT_dom"/>
    <property type="match status" value="1"/>
</dbReference>
<reference evidence="9 10" key="1">
    <citation type="journal article" date="2016" name="Nat. Commun.">
        <title>Thousands of microbial genomes shed light on interconnected biogeochemical processes in an aquifer system.</title>
        <authorList>
            <person name="Anantharaman K."/>
            <person name="Brown C.T."/>
            <person name="Hug L.A."/>
            <person name="Sharon I."/>
            <person name="Castelle C.J."/>
            <person name="Probst A.J."/>
            <person name="Thomas B.C."/>
            <person name="Singh A."/>
            <person name="Wilkins M.J."/>
            <person name="Karaoz U."/>
            <person name="Brodie E.L."/>
            <person name="Williams K.H."/>
            <person name="Hubbard S.S."/>
            <person name="Banfield J.F."/>
        </authorList>
    </citation>
    <scope>NUCLEOTIDE SEQUENCE [LARGE SCALE GENOMIC DNA]</scope>
</reference>
<name>A0A1F5V5V3_9BACT</name>
<dbReference type="GO" id="GO:0005886">
    <property type="term" value="C:plasma membrane"/>
    <property type="evidence" value="ECO:0007669"/>
    <property type="project" value="UniProtKB-SubCell"/>
</dbReference>
<gene>
    <name evidence="9" type="ORF">A2Y62_09775</name>
</gene>
<feature type="transmembrane region" description="Helical" evidence="7">
    <location>
        <begin position="155"/>
        <end position="176"/>
    </location>
</feature>
<feature type="transmembrane region" description="Helical" evidence="7">
    <location>
        <begin position="28"/>
        <end position="49"/>
    </location>
</feature>
<dbReference type="EMBL" id="MFGW01000232">
    <property type="protein sequence ID" value="OGF58780.1"/>
    <property type="molecule type" value="Genomic_DNA"/>
</dbReference>
<evidence type="ECO:0000256" key="6">
    <source>
        <dbReference type="ARBA" id="ARBA00023136"/>
    </source>
</evidence>
<evidence type="ECO:0000256" key="1">
    <source>
        <dbReference type="ARBA" id="ARBA00004651"/>
    </source>
</evidence>
<comment type="similarity">
    <text evidence="2 7">Belongs to the DedA family.</text>
</comment>
<feature type="transmembrane region" description="Helical" evidence="7">
    <location>
        <begin position="128"/>
        <end position="149"/>
    </location>
</feature>
<evidence type="ECO:0000256" key="5">
    <source>
        <dbReference type="ARBA" id="ARBA00022989"/>
    </source>
</evidence>
<keyword evidence="5 7" id="KW-1133">Transmembrane helix</keyword>
<dbReference type="InterPro" id="IPR058127">
    <property type="entry name" value="DedA"/>
</dbReference>
<feature type="transmembrane region" description="Helical" evidence="7">
    <location>
        <begin position="188"/>
        <end position="210"/>
    </location>
</feature>
<keyword evidence="3 7" id="KW-1003">Cell membrane</keyword>
<keyword evidence="6 7" id="KW-0472">Membrane</keyword>
<dbReference type="PANTHER" id="PTHR30353:SF0">
    <property type="entry name" value="TRANSMEMBRANE PROTEIN"/>
    <property type="match status" value="1"/>
</dbReference>
<evidence type="ECO:0000256" key="3">
    <source>
        <dbReference type="ARBA" id="ARBA00022475"/>
    </source>
</evidence>
<accession>A0A1F5V5V3</accession>
<dbReference type="STRING" id="1817863.A2Y62_09775"/>
<dbReference type="InterPro" id="IPR032818">
    <property type="entry name" value="DedA-like"/>
</dbReference>
<evidence type="ECO:0000259" key="8">
    <source>
        <dbReference type="Pfam" id="PF09335"/>
    </source>
</evidence>
<feature type="domain" description="VTT" evidence="8">
    <location>
        <begin position="49"/>
        <end position="174"/>
    </location>
</feature>
<dbReference type="InterPro" id="IPR032816">
    <property type="entry name" value="VTT_dom"/>
</dbReference>
<evidence type="ECO:0000313" key="10">
    <source>
        <dbReference type="Proteomes" id="UP000178943"/>
    </source>
</evidence>
<keyword evidence="4 7" id="KW-0812">Transmembrane</keyword>
<evidence type="ECO:0000256" key="2">
    <source>
        <dbReference type="ARBA" id="ARBA00010792"/>
    </source>
</evidence>
<protein>
    <recommendedName>
        <fullName evidence="8">VTT domain-containing protein</fullName>
    </recommendedName>
</protein>